<dbReference type="PANTHER" id="PTHR46082:SF6">
    <property type="entry name" value="AAA+ ATPASE DOMAIN-CONTAINING PROTEIN-RELATED"/>
    <property type="match status" value="1"/>
</dbReference>
<dbReference type="SUPFAM" id="SSF48452">
    <property type="entry name" value="TPR-like"/>
    <property type="match status" value="3"/>
</dbReference>
<reference evidence="2 3" key="1">
    <citation type="journal article" date="2010" name="Science">
        <title>Genomic analysis of organismal complexity in the multicellular green alga Volvox carteri.</title>
        <authorList>
            <person name="Prochnik S.E."/>
            <person name="Umen J."/>
            <person name="Nedelcu A.M."/>
            <person name="Hallmann A."/>
            <person name="Miller S.M."/>
            <person name="Nishii I."/>
            <person name="Ferris P."/>
            <person name="Kuo A."/>
            <person name="Mitros T."/>
            <person name="Fritz-Laylin L.K."/>
            <person name="Hellsten U."/>
            <person name="Chapman J."/>
            <person name="Simakov O."/>
            <person name="Rensing S.A."/>
            <person name="Terry A."/>
            <person name="Pangilinan J."/>
            <person name="Kapitonov V."/>
            <person name="Jurka J."/>
            <person name="Salamov A."/>
            <person name="Shapiro H."/>
            <person name="Schmutz J."/>
            <person name="Grimwood J."/>
            <person name="Lindquist E."/>
            <person name="Lucas S."/>
            <person name="Grigoriev I.V."/>
            <person name="Schmitt R."/>
            <person name="Kirk D."/>
            <person name="Rokhsar D.S."/>
        </authorList>
    </citation>
    <scope>NUCLEOTIDE SEQUENCE [LARGE SCALE GENOMIC DNA]</scope>
    <source>
        <strain evidence="3">f. Nagariensis / Eve</strain>
    </source>
</reference>
<feature type="compositionally biased region" description="Low complexity" evidence="1">
    <location>
        <begin position="359"/>
        <end position="378"/>
    </location>
</feature>
<proteinExistence type="predicted"/>
<dbReference type="KEGG" id="vcn:VOLCADRAFT_86187"/>
<organism evidence="3">
    <name type="scientific">Volvox carteri f. nagariensis</name>
    <dbReference type="NCBI Taxonomy" id="3068"/>
    <lineage>
        <taxon>Eukaryota</taxon>
        <taxon>Viridiplantae</taxon>
        <taxon>Chlorophyta</taxon>
        <taxon>core chlorophytes</taxon>
        <taxon>Chlorophyceae</taxon>
        <taxon>CS clade</taxon>
        <taxon>Chlamydomonadales</taxon>
        <taxon>Volvocaceae</taxon>
        <taxon>Volvox</taxon>
    </lineage>
</organism>
<dbReference type="RefSeq" id="XP_002946178.1">
    <property type="nucleotide sequence ID" value="XM_002946132.1"/>
</dbReference>
<dbReference type="PANTHER" id="PTHR46082">
    <property type="entry name" value="ATP/GTP-BINDING PROTEIN-RELATED"/>
    <property type="match status" value="1"/>
</dbReference>
<dbReference type="InterPro" id="IPR011990">
    <property type="entry name" value="TPR-like_helical_dom_sf"/>
</dbReference>
<protein>
    <submittedName>
        <fullName evidence="2">Uncharacterized protein</fullName>
    </submittedName>
</protein>
<feature type="compositionally biased region" description="Polar residues" evidence="1">
    <location>
        <begin position="664"/>
        <end position="673"/>
    </location>
</feature>
<dbReference type="Gene3D" id="1.25.40.10">
    <property type="entry name" value="Tetratricopeptide repeat domain"/>
    <property type="match status" value="3"/>
</dbReference>
<dbReference type="EMBL" id="GL378323">
    <property type="protein sequence ID" value="EFJ53173.1"/>
    <property type="molecule type" value="Genomic_DNA"/>
</dbReference>
<sequence length="1283" mass="129318">MRRCPHGSADHLYHSTYLHIDFLAHTLSNVSNAPVSLPAFPTEGSVRPTSDESAPFANSGDSAERALRRMAGEPAALIVVDPAGAIFTDPRAVRSIAAAISALHQCTNAKDPQEERQDEQLVPAAAGGDCGATAPAAGSQPLRLQLASALDGADWAPVIAAFGRAAGLLPDDPAAARIVCETILESAQHQHNALVPLLHAFCSRASFSLEAECGCCVAVGSVGPVVVVPTAADVTMNDGVGGVGVGVGDCLPPVQRHVLPGQIETAENLAMAGGSGDEDSINGDADGVGGRGHGPDSQSGITRFARDLFRGGVLPPTSPPPAVPPGDADALYLARRSRSLTESAITVSTASARQKRLPGRSSSSALAGAAPPMMPSAASGGGRGGADDGAPISGVCSSSLQPGSGASAPAPYSMRGGGALSAASFRVPITSGIIASSAAAAGCLSNTNTAAAAEARQGSTCSYMHYASAMASVASSTAGCLGSSSHLLPFAVEAARRYAALLEAVGLWATASGVLEACLCSVGECWGHRSSRMAALLTQLGRLQQMQGLYRSAEVTWRQALEALESVYGPDGVPVLQCRVALAQVLAALGEQEAETMMRGALAALDAALGPTASETLEARAAVGSYLTQNGRWSEAEVEYQALLQTMEDAPPPPPPPPLPLPQHQETLQQQHGASEILSTTVERAAVAGGVPSARGLRQGCGSGGGSGGAVSSPQHRGVSRALTTTQQQQQQLLSGPGLGLSPGPTEGPNSSSAVPSSAAARPALKKSDSRCRTAWGSYPEAMGAAAPNAAASASSADTAGIASLMMPYSPGYGARATGASGVSVTFHRQVLPPLSSSADNIPSATYPITLPLSGVLAGPPPGLPLLPPLGGYNGGSVTTAAVEASPLSSSVAGGGGGGGGGHSGLGPGCAEPVAWSAAAATLADVVAAIHREYGGINELYEGMHLAGPEGSTAADLAALAAVCPRSGACIAAVVNVRRLTDAAALYDAALATRRAVLSAAHPVMIDLQLQYARYLSSAGEYGRAETVCRVALEQLMFKPPPGPPLWRQGAGSESADGDSAGGGDGRVGRHPAEVRVRQTLGVVLAAAGSLAAATAQLTAAVDLAEKLVATGDMAPADARRIEALDSLSEVLWQRAQSTHAAAAAEAPPPASSSSSSIMQAGSAPFASRAVECKRQALGLTAAVRSERHESVMKGWVALGQMLEAAGDLAAAERAYECAAEVALHRHSRLSAATKAIFRQLQRVYQAQGRTADAHVLGHMYRLKGGLLSAAPPPPAAPVQAQA</sequence>
<dbReference type="GeneID" id="9625356"/>
<evidence type="ECO:0000313" key="2">
    <source>
        <dbReference type="EMBL" id="EFJ53173.1"/>
    </source>
</evidence>
<dbReference type="OrthoDB" id="550181at2759"/>
<feature type="compositionally biased region" description="Low complexity" evidence="1">
    <location>
        <begin position="723"/>
        <end position="763"/>
    </location>
</feature>
<dbReference type="InParanoid" id="D8TI41"/>
<feature type="region of interest" description="Disordered" evidence="1">
    <location>
        <begin position="1140"/>
        <end position="1159"/>
    </location>
</feature>
<dbReference type="InterPro" id="IPR053137">
    <property type="entry name" value="NLR-like"/>
</dbReference>
<feature type="region of interest" description="Disordered" evidence="1">
    <location>
        <begin position="691"/>
        <end position="772"/>
    </location>
</feature>
<dbReference type="Proteomes" id="UP000001058">
    <property type="component" value="Unassembled WGS sequence"/>
</dbReference>
<gene>
    <name evidence="2" type="ORF">VOLCADRAFT_86187</name>
</gene>
<evidence type="ECO:0000256" key="1">
    <source>
        <dbReference type="SAM" id="MobiDB-lite"/>
    </source>
</evidence>
<feature type="region of interest" description="Disordered" evidence="1">
    <location>
        <begin position="272"/>
        <end position="300"/>
    </location>
</feature>
<feature type="region of interest" description="Disordered" evidence="1">
    <location>
        <begin position="343"/>
        <end position="409"/>
    </location>
</feature>
<feature type="compositionally biased region" description="Pro residues" evidence="1">
    <location>
        <begin position="650"/>
        <end position="661"/>
    </location>
</feature>
<feature type="compositionally biased region" description="Gly residues" evidence="1">
    <location>
        <begin position="699"/>
        <end position="709"/>
    </location>
</feature>
<accession>D8TI41</accession>
<name>D8TI41_VOLCA</name>
<dbReference type="SMART" id="SM00028">
    <property type="entry name" value="TPR"/>
    <property type="match status" value="3"/>
</dbReference>
<feature type="compositionally biased region" description="Polar residues" evidence="1">
    <location>
        <begin position="395"/>
        <end position="404"/>
    </location>
</feature>
<feature type="compositionally biased region" description="Low complexity" evidence="1">
    <location>
        <begin position="1050"/>
        <end position="1059"/>
    </location>
</feature>
<keyword evidence="3" id="KW-1185">Reference proteome</keyword>
<dbReference type="STRING" id="3068.D8TI41"/>
<dbReference type="InterPro" id="IPR019734">
    <property type="entry name" value="TPR_rpt"/>
</dbReference>
<evidence type="ECO:0000313" key="3">
    <source>
        <dbReference type="Proteomes" id="UP000001058"/>
    </source>
</evidence>
<feature type="region of interest" description="Disordered" evidence="1">
    <location>
        <begin position="647"/>
        <end position="673"/>
    </location>
</feature>
<feature type="compositionally biased region" description="Polar residues" evidence="1">
    <location>
        <begin position="343"/>
        <end position="352"/>
    </location>
</feature>
<feature type="region of interest" description="Disordered" evidence="1">
    <location>
        <begin position="1043"/>
        <end position="1070"/>
    </location>
</feature>